<comment type="subcellular location">
    <subcellularLocation>
        <location evidence="1">Cell membrane</location>
        <topology evidence="1">Multi-pass membrane protein</topology>
    </subcellularLocation>
</comment>
<feature type="transmembrane region" description="Helical" evidence="7">
    <location>
        <begin position="198"/>
        <end position="216"/>
    </location>
</feature>
<keyword evidence="9" id="KW-1185">Reference proteome</keyword>
<dbReference type="PANTHER" id="PTHR10464">
    <property type="entry name" value="UREA TRANSPORTER"/>
    <property type="match status" value="1"/>
</dbReference>
<dbReference type="PATRIC" id="fig|1003195.11.peg.2504"/>
<dbReference type="InterPro" id="IPR004937">
    <property type="entry name" value="Urea_transporter"/>
</dbReference>
<evidence type="ECO:0000313" key="8">
    <source>
        <dbReference type="EMBL" id="AEW93285.1"/>
    </source>
</evidence>
<gene>
    <name evidence="8" type="ordered locus">SCATT_09140</name>
</gene>
<name>F8JX16_STREN</name>
<dbReference type="InterPro" id="IPR029020">
    <property type="entry name" value="Ammonium/urea_transptr"/>
</dbReference>
<evidence type="ECO:0000256" key="4">
    <source>
        <dbReference type="ARBA" id="ARBA00022692"/>
    </source>
</evidence>
<dbReference type="GO" id="GO:0005886">
    <property type="term" value="C:plasma membrane"/>
    <property type="evidence" value="ECO:0007669"/>
    <property type="project" value="UniProtKB-SubCell"/>
</dbReference>
<feature type="transmembrane region" description="Helical" evidence="7">
    <location>
        <begin position="128"/>
        <end position="147"/>
    </location>
</feature>
<dbReference type="eggNOG" id="COG4413">
    <property type="taxonomic scope" value="Bacteria"/>
</dbReference>
<dbReference type="EMBL" id="CP003219">
    <property type="protein sequence ID" value="AEW93285.1"/>
    <property type="molecule type" value="Genomic_DNA"/>
</dbReference>
<dbReference type="KEGG" id="scy:SCATT_09140"/>
<evidence type="ECO:0000256" key="1">
    <source>
        <dbReference type="ARBA" id="ARBA00004651"/>
    </source>
</evidence>
<dbReference type="RefSeq" id="WP_014141684.1">
    <property type="nucleotide sequence ID" value="NC_016111.1"/>
</dbReference>
<keyword evidence="4 7" id="KW-0812">Transmembrane</keyword>
<proteinExistence type="inferred from homology"/>
<protein>
    <submittedName>
        <fullName evidence="8">Putative urea transporter</fullName>
    </submittedName>
</protein>
<keyword evidence="3" id="KW-1003">Cell membrane</keyword>
<evidence type="ECO:0000313" key="9">
    <source>
        <dbReference type="Proteomes" id="UP000007842"/>
    </source>
</evidence>
<sequence length="304" mass="30988">MLRRAAIPRFPFAVRVLRGQAQVTFLPSAVTGAFFSAALFTAGWVPGLYALLGTAVGTATARALGVGRDRLDAGLEGFNACLVAAGCAVLLDGTRPVTAVVAAFGAVVVTVVTAALRTVLAGRGIPTFTTPFCAVATVIALAAPGAHHPAVPPAGPATATFTELWHAFFANVGQIFFLPRWYAGALCLAGIWWADRRAGAAACLGSLTAIGTARLLGSPAAAVGQGLLGYNAVLTAMALYGVFLAADRWSLGYAVTGAVAATGLTPAVTAFLAPYGGHAFTWPFVVTATVFTAAAQAFPRLRPR</sequence>
<comment type="similarity">
    <text evidence="2">Belongs to the urea transporter family.</text>
</comment>
<evidence type="ECO:0000256" key="7">
    <source>
        <dbReference type="SAM" id="Phobius"/>
    </source>
</evidence>
<dbReference type="Gene3D" id="1.10.3430.10">
    <property type="entry name" value="Ammonium transporter AmtB like domains"/>
    <property type="match status" value="1"/>
</dbReference>
<feature type="transmembrane region" description="Helical" evidence="7">
    <location>
        <begin position="279"/>
        <end position="298"/>
    </location>
</feature>
<dbReference type="Proteomes" id="UP000007842">
    <property type="component" value="Chromosome"/>
</dbReference>
<feature type="transmembrane region" description="Helical" evidence="7">
    <location>
        <begin position="167"/>
        <end position="191"/>
    </location>
</feature>
<feature type="transmembrane region" description="Helical" evidence="7">
    <location>
        <begin position="97"/>
        <end position="116"/>
    </location>
</feature>
<evidence type="ECO:0000256" key="3">
    <source>
        <dbReference type="ARBA" id="ARBA00022475"/>
    </source>
</evidence>
<organism evidence="8 9">
    <name type="scientific">Streptantibioticus cattleyicolor (strain ATCC 35852 / DSM 46488 / JCM 4925 / NBRC 14057 / NRRL 8057)</name>
    <name type="common">Streptomyces cattleya</name>
    <dbReference type="NCBI Taxonomy" id="1003195"/>
    <lineage>
        <taxon>Bacteria</taxon>
        <taxon>Bacillati</taxon>
        <taxon>Actinomycetota</taxon>
        <taxon>Actinomycetes</taxon>
        <taxon>Kitasatosporales</taxon>
        <taxon>Streptomycetaceae</taxon>
        <taxon>Streptantibioticus</taxon>
    </lineage>
</organism>
<dbReference type="PANTHER" id="PTHR10464:SF4">
    <property type="entry name" value="UREA TRANSPORTER"/>
    <property type="match status" value="1"/>
</dbReference>
<reference evidence="9" key="1">
    <citation type="submission" date="2011-12" db="EMBL/GenBank/DDBJ databases">
        <title>Complete genome sequence of Streptomyces cattleya strain DSM 46488.</title>
        <authorList>
            <person name="Ou H.-Y."/>
            <person name="Li P."/>
            <person name="Zhao C."/>
            <person name="O'Hagan D."/>
            <person name="Deng Z."/>
        </authorList>
    </citation>
    <scope>NUCLEOTIDE SEQUENCE [LARGE SCALE GENOMIC DNA]</scope>
    <source>
        <strain evidence="9">ATCC 35852 / DSM 46488 / JCM 4925 / NBRC 14057 / NRRL 8057</strain>
    </source>
</reference>
<dbReference type="KEGG" id="sct:SCAT_0914"/>
<feature type="transmembrane region" description="Helical" evidence="7">
    <location>
        <begin position="253"/>
        <end position="273"/>
    </location>
</feature>
<dbReference type="GO" id="GO:0015204">
    <property type="term" value="F:urea transmembrane transporter activity"/>
    <property type="evidence" value="ECO:0007669"/>
    <property type="project" value="InterPro"/>
</dbReference>
<dbReference type="STRING" id="1003195.SCATT_09140"/>
<feature type="transmembrane region" description="Helical" evidence="7">
    <location>
        <begin position="21"/>
        <end position="42"/>
    </location>
</feature>
<keyword evidence="5 7" id="KW-1133">Transmembrane helix</keyword>
<feature type="transmembrane region" description="Helical" evidence="7">
    <location>
        <begin position="228"/>
        <end position="246"/>
    </location>
</feature>
<accession>F8JX16</accession>
<dbReference type="AlphaFoldDB" id="F8JX16"/>
<evidence type="ECO:0000256" key="5">
    <source>
        <dbReference type="ARBA" id="ARBA00022989"/>
    </source>
</evidence>
<dbReference type="OrthoDB" id="3672812at2"/>
<evidence type="ECO:0000256" key="6">
    <source>
        <dbReference type="ARBA" id="ARBA00023136"/>
    </source>
</evidence>
<dbReference type="Pfam" id="PF03253">
    <property type="entry name" value="UT"/>
    <property type="match status" value="1"/>
</dbReference>
<evidence type="ECO:0000256" key="2">
    <source>
        <dbReference type="ARBA" id="ARBA00005914"/>
    </source>
</evidence>
<dbReference type="HOGENOM" id="CLU_047509_0_1_11"/>
<keyword evidence="6 7" id="KW-0472">Membrane</keyword>
<accession>G8X1W1</accession>